<dbReference type="SUPFAM" id="SSF53474">
    <property type="entry name" value="alpha/beta-Hydrolases"/>
    <property type="match status" value="1"/>
</dbReference>
<dbReference type="OrthoDB" id="59888at2"/>
<dbReference type="RefSeq" id="WP_093319814.1">
    <property type="nucleotide sequence ID" value="NZ_FOAF01000001.1"/>
</dbReference>
<name>A0A1H7JT62_OLID1</name>
<dbReference type="EMBL" id="FOAF01000001">
    <property type="protein sequence ID" value="SEK77702.1"/>
    <property type="molecule type" value="Genomic_DNA"/>
</dbReference>
<evidence type="ECO:0000313" key="3">
    <source>
        <dbReference type="Proteomes" id="UP000199421"/>
    </source>
</evidence>
<protein>
    <submittedName>
        <fullName evidence="2">Pimeloyl-ACP methyl ester carboxylesterase</fullName>
    </submittedName>
</protein>
<organism evidence="2 3">
    <name type="scientific">Olivibacter domesticus</name>
    <name type="common">Pseudosphingobacterium domesticum</name>
    <dbReference type="NCBI Taxonomy" id="407022"/>
    <lineage>
        <taxon>Bacteria</taxon>
        <taxon>Pseudomonadati</taxon>
        <taxon>Bacteroidota</taxon>
        <taxon>Sphingobacteriia</taxon>
        <taxon>Sphingobacteriales</taxon>
        <taxon>Sphingobacteriaceae</taxon>
        <taxon>Olivibacter</taxon>
    </lineage>
</organism>
<accession>A0A1H7JT62</accession>
<proteinExistence type="predicted"/>
<dbReference type="STRING" id="407022.SAMN05661044_01118"/>
<dbReference type="InterPro" id="IPR000073">
    <property type="entry name" value="AB_hydrolase_1"/>
</dbReference>
<reference evidence="3" key="1">
    <citation type="submission" date="2016-10" db="EMBL/GenBank/DDBJ databases">
        <authorList>
            <person name="Varghese N."/>
            <person name="Submissions S."/>
        </authorList>
    </citation>
    <scope>NUCLEOTIDE SEQUENCE [LARGE SCALE GENOMIC DNA]</scope>
    <source>
        <strain evidence="3">DSM 18733</strain>
    </source>
</reference>
<dbReference type="Gene3D" id="3.40.50.1820">
    <property type="entry name" value="alpha/beta hydrolase"/>
    <property type="match status" value="1"/>
</dbReference>
<dbReference type="Proteomes" id="UP000199421">
    <property type="component" value="Unassembled WGS sequence"/>
</dbReference>
<feature type="domain" description="AB hydrolase-1" evidence="1">
    <location>
        <begin position="63"/>
        <end position="186"/>
    </location>
</feature>
<dbReference type="InterPro" id="IPR029058">
    <property type="entry name" value="AB_hydrolase_fold"/>
</dbReference>
<dbReference type="Pfam" id="PF00561">
    <property type="entry name" value="Abhydrolase_1"/>
    <property type="match status" value="1"/>
</dbReference>
<dbReference type="InterPro" id="IPR050266">
    <property type="entry name" value="AB_hydrolase_sf"/>
</dbReference>
<dbReference type="PANTHER" id="PTHR43798">
    <property type="entry name" value="MONOACYLGLYCEROL LIPASE"/>
    <property type="match status" value="1"/>
</dbReference>
<gene>
    <name evidence="2" type="ORF">SAMN05661044_01118</name>
</gene>
<evidence type="ECO:0000313" key="2">
    <source>
        <dbReference type="EMBL" id="SEK77702.1"/>
    </source>
</evidence>
<dbReference type="AlphaFoldDB" id="A0A1H7JT62"/>
<evidence type="ECO:0000259" key="1">
    <source>
        <dbReference type="Pfam" id="PF00561"/>
    </source>
</evidence>
<keyword evidence="3" id="KW-1185">Reference proteome</keyword>
<sequence>MKLYLVVPLNLAKLYVDMVLIRALLLLSILSVDIKGYCQTNDTLINAGKYKLHFHVIKGVGTPIIFESGAGNDGTIWKDLLPLLKKRTEAPLITYDRAGFGKSEIDSTNLNITSEVRTLNEVLKKLGYSDSYFLVAHSLGGNYAMKFISDNKKKVLGAVFIDIVSPYFMTKERAKYTKNLFADSLEAIKKESIGFYHLVLNYENTSEVMRRVSKNISIPLTIIGSDRTPFEGTDRTDFRQSLKKFAEDKGNRKYVFAKNSGHYIFLDSPDIVINEIVSQYKAVFKE</sequence>